<accession>A0ABX7B6U5</accession>
<evidence type="ECO:0000313" key="1">
    <source>
        <dbReference type="EMBL" id="QQP90101.1"/>
    </source>
</evidence>
<sequence length="76" mass="8440">MAMMLERTSLSKQTYQRIEKGDPAASIGAYAMCLFALCFNDPFGDIADMRDDDTGLLLDKERLPKRVRVPKGDGAL</sequence>
<organism evidence="1 2">
    <name type="scientific">Skermanella cutis</name>
    <dbReference type="NCBI Taxonomy" id="2775420"/>
    <lineage>
        <taxon>Bacteria</taxon>
        <taxon>Pseudomonadati</taxon>
        <taxon>Pseudomonadota</taxon>
        <taxon>Alphaproteobacteria</taxon>
        <taxon>Rhodospirillales</taxon>
        <taxon>Azospirillaceae</taxon>
        <taxon>Skermanella</taxon>
    </lineage>
</organism>
<dbReference type="EMBL" id="CP067420">
    <property type="protein sequence ID" value="QQP90101.1"/>
    <property type="molecule type" value="Genomic_DNA"/>
</dbReference>
<name>A0ABX7B6U5_9PROT</name>
<keyword evidence="2" id="KW-1185">Reference proteome</keyword>
<dbReference type="Proteomes" id="UP000595197">
    <property type="component" value="Chromosome"/>
</dbReference>
<evidence type="ECO:0000313" key="2">
    <source>
        <dbReference type="Proteomes" id="UP000595197"/>
    </source>
</evidence>
<gene>
    <name evidence="1" type="ORF">IGS68_02175</name>
</gene>
<evidence type="ECO:0008006" key="3">
    <source>
        <dbReference type="Google" id="ProtNLM"/>
    </source>
</evidence>
<reference evidence="1" key="1">
    <citation type="submission" date="2021-02" db="EMBL/GenBank/DDBJ databases">
        <title>Skermanella TT6 skin isolate.</title>
        <authorList>
            <person name="Lee K."/>
            <person name="Ganzorig M."/>
        </authorList>
    </citation>
    <scope>NUCLEOTIDE SEQUENCE</scope>
    <source>
        <strain evidence="1">TT6</strain>
    </source>
</reference>
<protein>
    <recommendedName>
        <fullName evidence="3">XRE family transcriptional regulator</fullName>
    </recommendedName>
</protein>
<proteinExistence type="predicted"/>
<dbReference type="RefSeq" id="WP_201076988.1">
    <property type="nucleotide sequence ID" value="NZ_CP067420.1"/>
</dbReference>